<keyword evidence="1" id="KW-0175">Coiled coil</keyword>
<feature type="domain" description="Methyltransferase type 11" evidence="2">
    <location>
        <begin position="44"/>
        <end position="137"/>
    </location>
</feature>
<dbReference type="InterPro" id="IPR013216">
    <property type="entry name" value="Methyltransf_11"/>
</dbReference>
<dbReference type="EMBL" id="JAWLOF010000001">
    <property type="protein sequence ID" value="MDV7021518.1"/>
    <property type="molecule type" value="Genomic_DNA"/>
</dbReference>
<keyword evidence="4" id="KW-1185">Reference proteome</keyword>
<dbReference type="GO" id="GO:0032259">
    <property type="term" value="P:methylation"/>
    <property type="evidence" value="ECO:0007669"/>
    <property type="project" value="UniProtKB-KW"/>
</dbReference>
<dbReference type="InterPro" id="IPR029063">
    <property type="entry name" value="SAM-dependent_MTases_sf"/>
</dbReference>
<organism evidence="3 4">
    <name type="scientific">Atlantibacter subterraneus</name>
    <dbReference type="NCBI Taxonomy" id="255519"/>
    <lineage>
        <taxon>Bacteria</taxon>
        <taxon>Pseudomonadati</taxon>
        <taxon>Pseudomonadota</taxon>
        <taxon>Gammaproteobacteria</taxon>
        <taxon>Enterobacterales</taxon>
        <taxon>Enterobacteriaceae</taxon>
        <taxon>Atlantibacter</taxon>
    </lineage>
</organism>
<dbReference type="Gene3D" id="3.40.50.150">
    <property type="entry name" value="Vaccinia Virus protein VP39"/>
    <property type="match status" value="1"/>
</dbReference>
<dbReference type="PANTHER" id="PTHR43861">
    <property type="entry name" value="TRANS-ACONITATE 2-METHYLTRANSFERASE-RELATED"/>
    <property type="match status" value="1"/>
</dbReference>
<evidence type="ECO:0000313" key="3">
    <source>
        <dbReference type="EMBL" id="MDV7021518.1"/>
    </source>
</evidence>
<evidence type="ECO:0000313" key="4">
    <source>
        <dbReference type="Proteomes" id="UP001187066"/>
    </source>
</evidence>
<reference evidence="3 4" key="1">
    <citation type="submission" date="2023-10" db="EMBL/GenBank/DDBJ databases">
        <authorList>
            <person name="Dale J."/>
        </authorList>
    </citation>
    <scope>NUCLEOTIDE SEQUENCE [LARGE SCALE GENOMIC DNA]</scope>
    <source>
        <strain evidence="3 4">2023EL-00970</strain>
    </source>
</reference>
<keyword evidence="3" id="KW-0808">Transferase</keyword>
<comment type="caution">
    <text evidence="3">The sequence shown here is derived from an EMBL/GenBank/DDBJ whole genome shotgun (WGS) entry which is preliminary data.</text>
</comment>
<dbReference type="SUPFAM" id="SSF53335">
    <property type="entry name" value="S-adenosyl-L-methionine-dependent methyltransferases"/>
    <property type="match status" value="1"/>
</dbReference>
<proteinExistence type="predicted"/>
<dbReference type="GO" id="GO:0008168">
    <property type="term" value="F:methyltransferase activity"/>
    <property type="evidence" value="ECO:0007669"/>
    <property type="project" value="UniProtKB-KW"/>
</dbReference>
<sequence>MKDSFYSSFEGEHRGNRDEIKNRLRTYMPFLMPFKKISDKRVLLDLGCGRGEWLELTREEGFSVKGADLDAGMLSYCYDLELDVVQEDAINFLKKLPDNYADVISSFHVVEHIGFSNVQTLFNEAFRVLKPGGIIIIETPNSENIVVGSNSFYLDPTHEKPIPHQLLSFLAKNIGFKRNKILRLQEKITIDDKKNVELIDVLAGVSPDYSLIAQKEGAKSIMALFDSAFSKNFGISLNEVADKFNTDLNHRFYNLNVELSELNKRIYDISQQSNASHHNESEDDFFKNSIELLNDEFTNNKNAIISLNNLIESLKATEENNVFELKKELMRHESQTAELKDSIHNVKHEVASLHTQVNSLQHELMLIQARLSNNYYHKAKNKSKSVIIKFRNYCFFNKAKQIIKLIIKRFFSSVKSYIFAKPKLKNTLIKILYKLKAYDAIKKLYFRVNPPYNIINHEINNDHDMTSHSEDKTVNMSERTRRIYQITKSTMDKK</sequence>
<name>A0ABU4DXE9_9ENTR</name>
<dbReference type="Gene3D" id="1.10.287.1490">
    <property type="match status" value="1"/>
</dbReference>
<gene>
    <name evidence="3" type="ORF">R4P48_02340</name>
</gene>
<protein>
    <submittedName>
        <fullName evidence="3">Methyltransferase domain-containing protein</fullName>
    </submittedName>
</protein>
<evidence type="ECO:0000256" key="1">
    <source>
        <dbReference type="SAM" id="Coils"/>
    </source>
</evidence>
<dbReference type="RefSeq" id="WP_317677524.1">
    <property type="nucleotide sequence ID" value="NZ_JAWLOF010000001.1"/>
</dbReference>
<dbReference type="CDD" id="cd02440">
    <property type="entry name" value="AdoMet_MTases"/>
    <property type="match status" value="1"/>
</dbReference>
<dbReference type="PANTHER" id="PTHR43861:SF1">
    <property type="entry name" value="TRANS-ACONITATE 2-METHYLTRANSFERASE"/>
    <property type="match status" value="1"/>
</dbReference>
<evidence type="ECO:0000259" key="2">
    <source>
        <dbReference type="Pfam" id="PF08241"/>
    </source>
</evidence>
<accession>A0ABU4DXE9</accession>
<dbReference type="Proteomes" id="UP001187066">
    <property type="component" value="Unassembled WGS sequence"/>
</dbReference>
<feature type="coiled-coil region" evidence="1">
    <location>
        <begin position="300"/>
        <end position="363"/>
    </location>
</feature>
<dbReference type="Pfam" id="PF08241">
    <property type="entry name" value="Methyltransf_11"/>
    <property type="match status" value="1"/>
</dbReference>
<keyword evidence="3" id="KW-0489">Methyltransferase</keyword>